<dbReference type="PRINTS" id="PR01021">
    <property type="entry name" value="OMPADOMAIN"/>
</dbReference>
<dbReference type="SMART" id="SM00327">
    <property type="entry name" value="VWA"/>
    <property type="match status" value="1"/>
</dbReference>
<gene>
    <name evidence="8" type="ORF">SAMN02745216_03380</name>
</gene>
<dbReference type="InterPro" id="IPR006664">
    <property type="entry name" value="OMP_bac"/>
</dbReference>
<name>A0A1M6S315_9BACT</name>
<dbReference type="CDD" id="cd07185">
    <property type="entry name" value="OmpA_C-like"/>
    <property type="match status" value="1"/>
</dbReference>
<dbReference type="Proteomes" id="UP000183994">
    <property type="component" value="Unassembled WGS sequence"/>
</dbReference>
<proteinExistence type="predicted"/>
<dbReference type="SUPFAM" id="SSF53300">
    <property type="entry name" value="vWA-like"/>
    <property type="match status" value="1"/>
</dbReference>
<dbReference type="CDD" id="cd00198">
    <property type="entry name" value="vWFA"/>
    <property type="match status" value="1"/>
</dbReference>
<dbReference type="InterPro" id="IPR036465">
    <property type="entry name" value="vWFA_dom_sf"/>
</dbReference>
<feature type="signal peptide" evidence="5">
    <location>
        <begin position="1"/>
        <end position="24"/>
    </location>
</feature>
<feature type="domain" description="OmpA-like" evidence="7">
    <location>
        <begin position="262"/>
        <end position="377"/>
    </location>
</feature>
<feature type="domain" description="VWFA" evidence="6">
    <location>
        <begin position="49"/>
        <end position="230"/>
    </location>
</feature>
<feature type="chain" id="PRO_5013110631" evidence="5">
    <location>
        <begin position="25"/>
        <end position="377"/>
    </location>
</feature>
<dbReference type="SUPFAM" id="SSF103647">
    <property type="entry name" value="TSP type-3 repeat"/>
    <property type="match status" value="1"/>
</dbReference>
<keyword evidence="3" id="KW-0998">Cell outer membrane</keyword>
<dbReference type="InterPro" id="IPR006665">
    <property type="entry name" value="OmpA-like"/>
</dbReference>
<evidence type="ECO:0000313" key="9">
    <source>
        <dbReference type="Proteomes" id="UP000183994"/>
    </source>
</evidence>
<evidence type="ECO:0000256" key="2">
    <source>
        <dbReference type="ARBA" id="ARBA00023136"/>
    </source>
</evidence>
<evidence type="ECO:0000256" key="5">
    <source>
        <dbReference type="SAM" id="SignalP"/>
    </source>
</evidence>
<dbReference type="PROSITE" id="PS50234">
    <property type="entry name" value="VWFA"/>
    <property type="match status" value="1"/>
</dbReference>
<protein>
    <submittedName>
        <fullName evidence="8">OmpA-OmpF porin, OOP family</fullName>
    </submittedName>
</protein>
<dbReference type="GO" id="GO:0005509">
    <property type="term" value="F:calcium ion binding"/>
    <property type="evidence" value="ECO:0007669"/>
    <property type="project" value="InterPro"/>
</dbReference>
<dbReference type="Pfam" id="PF00092">
    <property type="entry name" value="VWA"/>
    <property type="match status" value="1"/>
</dbReference>
<dbReference type="InterPro" id="IPR050330">
    <property type="entry name" value="Bact_OuterMem_StrucFunc"/>
</dbReference>
<dbReference type="PANTHER" id="PTHR30329">
    <property type="entry name" value="STATOR ELEMENT OF FLAGELLAR MOTOR COMPLEX"/>
    <property type="match status" value="1"/>
</dbReference>
<evidence type="ECO:0000256" key="4">
    <source>
        <dbReference type="PROSITE-ProRule" id="PRU00473"/>
    </source>
</evidence>
<dbReference type="InterPro" id="IPR002035">
    <property type="entry name" value="VWF_A"/>
</dbReference>
<evidence type="ECO:0000259" key="6">
    <source>
        <dbReference type="PROSITE" id="PS50234"/>
    </source>
</evidence>
<dbReference type="OrthoDB" id="9805566at2"/>
<keyword evidence="9" id="KW-1185">Reference proteome</keyword>
<evidence type="ECO:0000256" key="1">
    <source>
        <dbReference type="ARBA" id="ARBA00004442"/>
    </source>
</evidence>
<dbReference type="PANTHER" id="PTHR30329:SF21">
    <property type="entry name" value="LIPOPROTEIN YIAD-RELATED"/>
    <property type="match status" value="1"/>
</dbReference>
<dbReference type="Gene3D" id="3.40.50.410">
    <property type="entry name" value="von Willebrand factor, type A domain"/>
    <property type="match status" value="1"/>
</dbReference>
<dbReference type="SUPFAM" id="SSF103088">
    <property type="entry name" value="OmpA-like"/>
    <property type="match status" value="1"/>
</dbReference>
<dbReference type="InterPro" id="IPR036737">
    <property type="entry name" value="OmpA-like_sf"/>
</dbReference>
<comment type="subcellular location">
    <subcellularLocation>
        <location evidence="1">Cell outer membrane</location>
    </subcellularLocation>
</comment>
<dbReference type="EMBL" id="FQZU01000023">
    <property type="protein sequence ID" value="SHK39234.1"/>
    <property type="molecule type" value="Genomic_DNA"/>
</dbReference>
<evidence type="ECO:0000256" key="3">
    <source>
        <dbReference type="ARBA" id="ARBA00023237"/>
    </source>
</evidence>
<dbReference type="AlphaFoldDB" id="A0A1M6S315"/>
<evidence type="ECO:0000313" key="8">
    <source>
        <dbReference type="EMBL" id="SHK39234.1"/>
    </source>
</evidence>
<dbReference type="Gene3D" id="3.30.1330.60">
    <property type="entry name" value="OmpA-like domain"/>
    <property type="match status" value="1"/>
</dbReference>
<dbReference type="InterPro" id="IPR028974">
    <property type="entry name" value="TSP_type-3_rpt"/>
</dbReference>
<dbReference type="PROSITE" id="PS51257">
    <property type="entry name" value="PROKAR_LIPOPROTEIN"/>
    <property type="match status" value="1"/>
</dbReference>
<evidence type="ECO:0000259" key="7">
    <source>
        <dbReference type="PROSITE" id="PS51123"/>
    </source>
</evidence>
<keyword evidence="2 4" id="KW-0472">Membrane</keyword>
<dbReference type="GO" id="GO:0009279">
    <property type="term" value="C:cell outer membrane"/>
    <property type="evidence" value="ECO:0007669"/>
    <property type="project" value="UniProtKB-SubCell"/>
</dbReference>
<keyword evidence="5" id="KW-0732">Signal</keyword>
<accession>A0A1M6S315</accession>
<dbReference type="Pfam" id="PF00691">
    <property type="entry name" value="OmpA"/>
    <property type="match status" value="1"/>
</dbReference>
<dbReference type="PROSITE" id="PS51123">
    <property type="entry name" value="OMPA_2"/>
    <property type="match status" value="1"/>
</dbReference>
<sequence length="377" mass="40576">MKKLMWMPLIALVVLAMVSGCAMKQPAPAPFKVCDLNAKMGEYTQKVDNFLVILDKSGSMRGGDLESAVTTLRHMNQTIPDLDLQAGLRTFGSICPFSKVSKLEYGMTQYVTKEMCGALAAQKKASGDSPMDLALLGAADDLVKTNGSTAVILVSDGYKNAMDAAAAVAAAKDLKSRYMNKVCIYTIQIGSDPTGKAILEKIAKAGGCGFSINASEIADGDAMCDFVTKVFLKKSDKPLDSDGDGVYDSADKCPGTPRGADVNKVGCWIIKDLEFDFDSYEVKKEYQPCIKKIVAILRANPGLKLIVEGHTDNKGSKAYNEQLSLYRADAVIDSLVGKGIMPERLSAKGYGFSKPVASNDTEEGRARNRRVQLTPVF</sequence>
<dbReference type="RefSeq" id="WP_073477433.1">
    <property type="nucleotide sequence ID" value="NZ_FQZU01000023.1"/>
</dbReference>
<organism evidence="8 9">
    <name type="scientific">Desulfatibacillum alkenivorans DSM 16219</name>
    <dbReference type="NCBI Taxonomy" id="1121393"/>
    <lineage>
        <taxon>Bacteria</taxon>
        <taxon>Pseudomonadati</taxon>
        <taxon>Thermodesulfobacteriota</taxon>
        <taxon>Desulfobacteria</taxon>
        <taxon>Desulfobacterales</taxon>
        <taxon>Desulfatibacillaceae</taxon>
        <taxon>Desulfatibacillum</taxon>
    </lineage>
</organism>
<dbReference type="STRING" id="1121393.SAMN02745216_03380"/>
<reference evidence="9" key="1">
    <citation type="submission" date="2016-11" db="EMBL/GenBank/DDBJ databases">
        <authorList>
            <person name="Varghese N."/>
            <person name="Submissions S."/>
        </authorList>
    </citation>
    <scope>NUCLEOTIDE SEQUENCE [LARGE SCALE GENOMIC DNA]</scope>
    <source>
        <strain evidence="9">DSM 16219</strain>
    </source>
</reference>